<keyword evidence="6" id="KW-1185">Reference proteome</keyword>
<dbReference type="Gene3D" id="1.10.150.240">
    <property type="entry name" value="Putative phosphatase, domain 2"/>
    <property type="match status" value="1"/>
</dbReference>
<evidence type="ECO:0000256" key="1">
    <source>
        <dbReference type="ARBA" id="ARBA00022723"/>
    </source>
</evidence>
<dbReference type="GO" id="GO:0008967">
    <property type="term" value="F:phosphoglycolate phosphatase activity"/>
    <property type="evidence" value="ECO:0007669"/>
    <property type="project" value="UniProtKB-EC"/>
</dbReference>
<dbReference type="PANTHER" id="PTHR43434:SF23">
    <property type="entry name" value="PHOSPHOGLYCOLATE PHOSPHATASE"/>
    <property type="match status" value="1"/>
</dbReference>
<dbReference type="KEGG" id="mbac:BN1209_0845"/>
<dbReference type="SFLD" id="SFLDG01129">
    <property type="entry name" value="C1.5:_HAD__Beta-PGM__Phosphata"/>
    <property type="match status" value="1"/>
</dbReference>
<gene>
    <name evidence="5" type="primary">gph</name>
    <name evidence="5" type="ORF">BN1209_0845</name>
</gene>
<dbReference type="RefSeq" id="WP_045751092.1">
    <property type="nucleotide sequence ID" value="NZ_LN794158.1"/>
</dbReference>
<keyword evidence="3" id="KW-0460">Magnesium</keyword>
<reference evidence="6" key="1">
    <citation type="submission" date="2014-12" db="EMBL/GenBank/DDBJ databases">
        <authorList>
            <person name="Salcher M.M."/>
        </authorList>
    </citation>
    <scope>NUCLEOTIDE SEQUENCE [LARGE SCALE GENOMIC DNA]</scope>
    <source>
        <strain evidence="6">MMS-10A-171</strain>
    </source>
</reference>
<dbReference type="OrthoDB" id="9776368at2"/>
<organism evidence="5 6">
    <name type="scientific">Candidatus Methylopumilus turicensis</name>
    <dbReference type="NCBI Taxonomy" id="1581680"/>
    <lineage>
        <taxon>Bacteria</taxon>
        <taxon>Pseudomonadati</taxon>
        <taxon>Pseudomonadota</taxon>
        <taxon>Betaproteobacteria</taxon>
        <taxon>Nitrosomonadales</taxon>
        <taxon>Methylophilaceae</taxon>
        <taxon>Candidatus Methylopumilus</taxon>
    </lineage>
</organism>
<dbReference type="PANTHER" id="PTHR43434">
    <property type="entry name" value="PHOSPHOGLYCOLATE PHOSPHATASE"/>
    <property type="match status" value="1"/>
</dbReference>
<dbReference type="AlphaFoldDB" id="A0A0B7IXQ2"/>
<protein>
    <submittedName>
        <fullName evidence="5">Phosphoglycolate phosphatase 2</fullName>
        <ecNumber evidence="5">3.1.3.18</ecNumber>
    </submittedName>
</protein>
<dbReference type="InterPro" id="IPR041492">
    <property type="entry name" value="HAD_2"/>
</dbReference>
<keyword evidence="2 5" id="KW-0378">Hydrolase</keyword>
<dbReference type="GO" id="GO:0046872">
    <property type="term" value="F:metal ion binding"/>
    <property type="evidence" value="ECO:0007669"/>
    <property type="project" value="UniProtKB-KW"/>
</dbReference>
<evidence type="ECO:0000313" key="5">
    <source>
        <dbReference type="EMBL" id="CEN55888.1"/>
    </source>
</evidence>
<keyword evidence="4" id="KW-0119">Carbohydrate metabolism</keyword>
<dbReference type="HOGENOM" id="CLU_045011_19_1_4"/>
<evidence type="ECO:0000256" key="2">
    <source>
        <dbReference type="ARBA" id="ARBA00022801"/>
    </source>
</evidence>
<dbReference type="SFLD" id="SFLDS00003">
    <property type="entry name" value="Haloacid_Dehalogenase"/>
    <property type="match status" value="1"/>
</dbReference>
<dbReference type="EMBL" id="LN794158">
    <property type="protein sequence ID" value="CEN55888.1"/>
    <property type="molecule type" value="Genomic_DNA"/>
</dbReference>
<dbReference type="InterPro" id="IPR023198">
    <property type="entry name" value="PGP-like_dom2"/>
</dbReference>
<proteinExistence type="predicted"/>
<dbReference type="SUPFAM" id="SSF56784">
    <property type="entry name" value="HAD-like"/>
    <property type="match status" value="1"/>
</dbReference>
<dbReference type="InterPro" id="IPR050155">
    <property type="entry name" value="HAD-like_hydrolase_sf"/>
</dbReference>
<evidence type="ECO:0000313" key="6">
    <source>
        <dbReference type="Proteomes" id="UP000056322"/>
    </source>
</evidence>
<keyword evidence="1" id="KW-0479">Metal-binding</keyword>
<dbReference type="InterPro" id="IPR006439">
    <property type="entry name" value="HAD-SF_hydro_IA"/>
</dbReference>
<dbReference type="Proteomes" id="UP000056322">
    <property type="component" value="Chromosome 1"/>
</dbReference>
<accession>A0A0B7IXQ2</accession>
<dbReference type="NCBIfam" id="TIGR01549">
    <property type="entry name" value="HAD-SF-IA-v1"/>
    <property type="match status" value="1"/>
</dbReference>
<dbReference type="InterPro" id="IPR036412">
    <property type="entry name" value="HAD-like_sf"/>
</dbReference>
<name>A0A0B7IXQ2_9PROT</name>
<sequence>MILFDLDGTLVDTAPDLGFALNLQRERHGLAPLTMEAIRPYASHGSKGLLGLGFGLTPDDKSFEEMRIEYLDLYHQVFNRSPAFFDGVSELLTVLEQSGVSWGVVTNKPRRFAAPLIDSMHLIHSMACLVCGDDAAAPKPAPDTLFLACEQASVVPSECFFVGDAERDIEAGNAAGMKTVVALWGYLDKSDRPMDWGANFAINHPSELRELISKSNHLA</sequence>
<dbReference type="GO" id="GO:0005829">
    <property type="term" value="C:cytosol"/>
    <property type="evidence" value="ECO:0007669"/>
    <property type="project" value="TreeGrafter"/>
</dbReference>
<dbReference type="InterPro" id="IPR023214">
    <property type="entry name" value="HAD_sf"/>
</dbReference>
<evidence type="ECO:0000256" key="4">
    <source>
        <dbReference type="ARBA" id="ARBA00023277"/>
    </source>
</evidence>
<dbReference type="Gene3D" id="3.40.50.1000">
    <property type="entry name" value="HAD superfamily/HAD-like"/>
    <property type="match status" value="1"/>
</dbReference>
<dbReference type="GO" id="GO:0006281">
    <property type="term" value="P:DNA repair"/>
    <property type="evidence" value="ECO:0007669"/>
    <property type="project" value="TreeGrafter"/>
</dbReference>
<dbReference type="EC" id="3.1.3.18" evidence="5"/>
<evidence type="ECO:0000256" key="3">
    <source>
        <dbReference type="ARBA" id="ARBA00022842"/>
    </source>
</evidence>
<dbReference type="STRING" id="1581680.BN1209_0845"/>
<dbReference type="NCBIfam" id="TIGR01509">
    <property type="entry name" value="HAD-SF-IA-v3"/>
    <property type="match status" value="1"/>
</dbReference>
<dbReference type="Pfam" id="PF13419">
    <property type="entry name" value="HAD_2"/>
    <property type="match status" value="1"/>
</dbReference>